<feature type="transmembrane region" description="Helical" evidence="7">
    <location>
        <begin position="696"/>
        <end position="724"/>
    </location>
</feature>
<evidence type="ECO:0000256" key="7">
    <source>
        <dbReference type="SAM" id="Phobius"/>
    </source>
</evidence>
<geneLocation type="plasmid" evidence="10 11">
    <name>2</name>
</geneLocation>
<feature type="transmembrane region" description="Helical" evidence="7">
    <location>
        <begin position="336"/>
        <end position="357"/>
    </location>
</feature>
<keyword evidence="10" id="KW-0614">Plasmid</keyword>
<feature type="transmembrane region" description="Helical" evidence="7">
    <location>
        <begin position="789"/>
        <end position="808"/>
    </location>
</feature>
<feature type="domain" description="ABC3 transporter permease C-terminal" evidence="8">
    <location>
        <begin position="703"/>
        <end position="815"/>
    </location>
</feature>
<feature type="transmembrane region" description="Helical" evidence="7">
    <location>
        <begin position="377"/>
        <end position="398"/>
    </location>
</feature>
<evidence type="ECO:0000256" key="1">
    <source>
        <dbReference type="ARBA" id="ARBA00004651"/>
    </source>
</evidence>
<feature type="domain" description="MacB-like periplasmic core" evidence="9">
    <location>
        <begin position="23"/>
        <end position="242"/>
    </location>
</feature>
<keyword evidence="2" id="KW-1003">Cell membrane</keyword>
<dbReference type="HOGENOM" id="CLU_009433_1_0_0"/>
<feature type="domain" description="ABC3 transporter permease C-terminal" evidence="8">
    <location>
        <begin position="286"/>
        <end position="404"/>
    </location>
</feature>
<dbReference type="OrthoDB" id="99422at2"/>
<evidence type="ECO:0000256" key="2">
    <source>
        <dbReference type="ARBA" id="ARBA00022475"/>
    </source>
</evidence>
<protein>
    <submittedName>
        <fullName evidence="10">Permease</fullName>
    </submittedName>
</protein>
<name>W0RUP0_9BACT</name>
<dbReference type="GO" id="GO:0022857">
    <property type="term" value="F:transmembrane transporter activity"/>
    <property type="evidence" value="ECO:0007669"/>
    <property type="project" value="TreeGrafter"/>
</dbReference>
<gene>
    <name evidence="10" type="ORF">J421_5758</name>
</gene>
<keyword evidence="11" id="KW-1185">Reference proteome</keyword>
<evidence type="ECO:0000259" key="9">
    <source>
        <dbReference type="Pfam" id="PF12704"/>
    </source>
</evidence>
<dbReference type="Pfam" id="PF02687">
    <property type="entry name" value="FtsX"/>
    <property type="match status" value="2"/>
</dbReference>
<evidence type="ECO:0000313" key="10">
    <source>
        <dbReference type="EMBL" id="AHG93293.1"/>
    </source>
</evidence>
<accession>W0RUP0</accession>
<keyword evidence="3 7" id="KW-0812">Transmembrane</keyword>
<dbReference type="GO" id="GO:0005886">
    <property type="term" value="C:plasma membrane"/>
    <property type="evidence" value="ECO:0007669"/>
    <property type="project" value="UniProtKB-SubCell"/>
</dbReference>
<dbReference type="NCBIfam" id="TIGR03434">
    <property type="entry name" value="ADOP"/>
    <property type="match status" value="1"/>
</dbReference>
<dbReference type="InterPro" id="IPR017800">
    <property type="entry name" value="ADOP"/>
</dbReference>
<proteinExistence type="inferred from homology"/>
<sequence>MAPLAQDLRYALRTLARTPGFVAVTLLTLMLGIGANLAIFTVVGAVLLRPLPIQEPDRVVRIFDDLTGAGARDAGMSVPEMQDLEKSGVFSRVSAIWPVDAALGGADHVERIELLATSPNYFELLGVKPALGRAYAQKDWVPGFFEGVVISDALWRRQFGADPHVLGRRIRADMDPYTIIGVMPPDFRHPGPTTSGDVDIWAAAGFVADPFASPPVRGQRMLPGAIGRLAPGVSIDAARARLGLLATTLAQTYPEYPKDLGWTLRVESLQTALTGNVRSTLVILLVAVGFVLLIVCVNVASLFLARASARSREFAIRQAIGASGPRLTKQLLTEGLVLAFAGGALALVVLGLASAALVSMIPPDIPRVAEIHADWTVALAALALSTLTGLLFGVVPALQASKLDLTIGLKDGGGSGAGQSRRHQRFRGILVAAEVALSVLLLAAAGLLIRSFARAVGGDPGLDPKDLIAAQIWVPVPNHPELNPYRDFPSRAGLVTNLLARMAVMPGVQHVALGTLGALPSRNASGNAAPFALPDEPTTQEQNRAAQFGAVSADYFTTLRTPIRKGRAFTQHDDSTHAQVVIVNEAFVRRFSADKDPIGRVIRLGRAPRTRDVQIVGVSADVQNDRLDLPTEPYVYFSMLQRPTTSLAVLLRTRLDVQAARTQLERAVRDVDAELPVFNVRTVDDMMSASIARRRFSLFLMTAFAASALLLAALGIYGVVAYSVSQRKQEFAVRGSLGATPRDILAVAVKPGLAVAAIGAAVGLVAALVATRLLTAMLFGVSATDPATFVAVPAVLLLVAGVACVVPGRRATKVAPIRALRGEA</sequence>
<keyword evidence="5 7" id="KW-0472">Membrane</keyword>
<dbReference type="PANTHER" id="PTHR30572:SF4">
    <property type="entry name" value="ABC TRANSPORTER PERMEASE YTRF"/>
    <property type="match status" value="1"/>
</dbReference>
<dbReference type="InterPro" id="IPR025857">
    <property type="entry name" value="MacB_PCD"/>
</dbReference>
<dbReference type="RefSeq" id="WP_025414599.1">
    <property type="nucleotide sequence ID" value="NZ_CP007130.1"/>
</dbReference>
<dbReference type="EMBL" id="CP007130">
    <property type="protein sequence ID" value="AHG93293.1"/>
    <property type="molecule type" value="Genomic_DNA"/>
</dbReference>
<evidence type="ECO:0000256" key="5">
    <source>
        <dbReference type="ARBA" id="ARBA00023136"/>
    </source>
</evidence>
<dbReference type="InterPro" id="IPR050250">
    <property type="entry name" value="Macrolide_Exporter_MacB"/>
</dbReference>
<evidence type="ECO:0000313" key="11">
    <source>
        <dbReference type="Proteomes" id="UP000019151"/>
    </source>
</evidence>
<dbReference type="Proteomes" id="UP000019151">
    <property type="component" value="Plasmid 2"/>
</dbReference>
<evidence type="ECO:0000256" key="6">
    <source>
        <dbReference type="ARBA" id="ARBA00038076"/>
    </source>
</evidence>
<evidence type="ECO:0000256" key="3">
    <source>
        <dbReference type="ARBA" id="ARBA00022692"/>
    </source>
</evidence>
<dbReference type="InterPro" id="IPR003838">
    <property type="entry name" value="ABC3_permease_C"/>
</dbReference>
<feature type="transmembrane region" description="Helical" evidence="7">
    <location>
        <begin position="429"/>
        <end position="449"/>
    </location>
</feature>
<keyword evidence="4 7" id="KW-1133">Transmembrane helix</keyword>
<feature type="transmembrane region" description="Helical" evidence="7">
    <location>
        <begin position="744"/>
        <end position="769"/>
    </location>
</feature>
<reference evidence="10 11" key="1">
    <citation type="journal article" date="2014" name="Genome Announc.">
        <title>Genome Sequence and Methylome of Soil Bacterium Gemmatirosa kalamazoonensis KBS708T, a Member of the Rarely Cultivated Gemmatimonadetes Phylum.</title>
        <authorList>
            <person name="Debruyn J.M."/>
            <person name="Radosevich M."/>
            <person name="Wommack K.E."/>
            <person name="Polson S.W."/>
            <person name="Hauser L.J."/>
            <person name="Fawaz M.N."/>
            <person name="Korlach J."/>
            <person name="Tsai Y.C."/>
        </authorList>
    </citation>
    <scope>NUCLEOTIDE SEQUENCE [LARGE SCALE GENOMIC DNA]</scope>
    <source>
        <strain evidence="10 11">KBS708</strain>
        <plasmid evidence="11">Plasmid 2</plasmid>
    </source>
</reference>
<organism evidence="10 11">
    <name type="scientific">Gemmatirosa kalamazoonensis</name>
    <dbReference type="NCBI Taxonomy" id="861299"/>
    <lineage>
        <taxon>Bacteria</taxon>
        <taxon>Pseudomonadati</taxon>
        <taxon>Gemmatimonadota</taxon>
        <taxon>Gemmatimonadia</taxon>
        <taxon>Gemmatimonadales</taxon>
        <taxon>Gemmatimonadaceae</taxon>
        <taxon>Gemmatirosa</taxon>
    </lineage>
</organism>
<dbReference type="AlphaFoldDB" id="W0RUP0"/>
<feature type="domain" description="MacB-like periplasmic core" evidence="9">
    <location>
        <begin position="541"/>
        <end position="666"/>
    </location>
</feature>
<feature type="transmembrane region" description="Helical" evidence="7">
    <location>
        <begin position="281"/>
        <end position="305"/>
    </location>
</feature>
<dbReference type="PANTHER" id="PTHR30572">
    <property type="entry name" value="MEMBRANE COMPONENT OF TRANSPORTER-RELATED"/>
    <property type="match status" value="1"/>
</dbReference>
<feature type="transmembrane region" description="Helical" evidence="7">
    <location>
        <begin position="21"/>
        <end position="48"/>
    </location>
</feature>
<comment type="similarity">
    <text evidence="6">Belongs to the ABC-4 integral membrane protein family.</text>
</comment>
<dbReference type="Pfam" id="PF12704">
    <property type="entry name" value="MacB_PCD"/>
    <property type="match status" value="2"/>
</dbReference>
<dbReference type="eggNOG" id="COG0577">
    <property type="taxonomic scope" value="Bacteria"/>
</dbReference>
<dbReference type="KEGG" id="gba:J421_5758"/>
<comment type="subcellular location">
    <subcellularLocation>
        <location evidence="1">Cell membrane</location>
        <topology evidence="1">Multi-pass membrane protein</topology>
    </subcellularLocation>
</comment>
<dbReference type="InParanoid" id="W0RUP0"/>
<evidence type="ECO:0000256" key="4">
    <source>
        <dbReference type="ARBA" id="ARBA00022989"/>
    </source>
</evidence>
<evidence type="ECO:0000259" key="8">
    <source>
        <dbReference type="Pfam" id="PF02687"/>
    </source>
</evidence>